<dbReference type="Proteomes" id="UP000290889">
    <property type="component" value="Chromosome"/>
</dbReference>
<protein>
    <submittedName>
        <fullName evidence="1">Uncharacterized protein</fullName>
    </submittedName>
</protein>
<dbReference type="Gene3D" id="2.60.120.10">
    <property type="entry name" value="Jelly Rolls"/>
    <property type="match status" value="1"/>
</dbReference>
<proteinExistence type="predicted"/>
<dbReference type="EMBL" id="CP035544">
    <property type="protein sequence ID" value="QBA63584.1"/>
    <property type="molecule type" value="Genomic_DNA"/>
</dbReference>
<dbReference type="InterPro" id="IPR014710">
    <property type="entry name" value="RmlC-like_jellyroll"/>
</dbReference>
<name>A0A411E7U3_9FLAO</name>
<gene>
    <name evidence="1" type="ORF">EQY75_02880</name>
</gene>
<accession>A0A411E7U3</accession>
<dbReference type="RefSeq" id="WP_129602713.1">
    <property type="nucleotide sequence ID" value="NZ_CP035544.1"/>
</dbReference>
<dbReference type="AlphaFoldDB" id="A0A411E7U3"/>
<dbReference type="OrthoDB" id="9800684at2"/>
<sequence>MTSKENQRAKILKYIAINDSGNFNTWNPAHIEELKRRNFSSDLGQRILFENEYLRIWEIVLLPKERLPFRKIEFDYYWVAGSDGMVISRFSDGKIILMHLEKGDSEFLLHENNYGIYDLENIGDDILFFQLTQFKGEEIFVKEKIQETINRNSTGGH</sequence>
<keyword evidence="2" id="KW-1185">Reference proteome</keyword>
<evidence type="ECO:0000313" key="2">
    <source>
        <dbReference type="Proteomes" id="UP000290889"/>
    </source>
</evidence>
<organism evidence="1 2">
    <name type="scientific">Muriicola soli</name>
    <dbReference type="NCBI Taxonomy" id="2507538"/>
    <lineage>
        <taxon>Bacteria</taxon>
        <taxon>Pseudomonadati</taxon>
        <taxon>Bacteroidota</taxon>
        <taxon>Flavobacteriia</taxon>
        <taxon>Flavobacteriales</taxon>
        <taxon>Flavobacteriaceae</taxon>
        <taxon>Muriicola</taxon>
    </lineage>
</organism>
<reference evidence="1 2" key="1">
    <citation type="submission" date="2019-01" db="EMBL/GenBank/DDBJ databases">
        <title>Muriicola soli sp. nov., isolated from soil.</title>
        <authorList>
            <person name="Kang H.J."/>
            <person name="Kim S.B."/>
        </authorList>
    </citation>
    <scope>NUCLEOTIDE SEQUENCE [LARGE SCALE GENOMIC DNA]</scope>
    <source>
        <strain evidence="1 2">MMS17-SY002</strain>
    </source>
</reference>
<dbReference type="KEGG" id="mur:EQY75_02880"/>
<evidence type="ECO:0000313" key="1">
    <source>
        <dbReference type="EMBL" id="QBA63584.1"/>
    </source>
</evidence>